<dbReference type="Pfam" id="PF00128">
    <property type="entry name" value="Alpha-amylase"/>
    <property type="match status" value="1"/>
</dbReference>
<reference evidence="3 4" key="1">
    <citation type="submission" date="2022-07" db="EMBL/GenBank/DDBJ databases">
        <title>Fecal culturing of patients with breast cancer.</title>
        <authorList>
            <person name="Teng N.M.Y."/>
            <person name="Kiu R."/>
            <person name="Evans R."/>
            <person name="Baker D.J."/>
            <person name="Zenner C."/>
            <person name="Robinson S.D."/>
            <person name="Hall L.J."/>
        </authorList>
    </citation>
    <scope>NUCLEOTIDE SEQUENCE [LARGE SCALE GENOMIC DNA]</scope>
    <source>
        <strain evidence="3 4">LH1063</strain>
    </source>
</reference>
<evidence type="ECO:0000313" key="3">
    <source>
        <dbReference type="EMBL" id="MCP9612789.1"/>
    </source>
</evidence>
<dbReference type="Gene3D" id="3.90.400.10">
    <property type="entry name" value="Oligo-1,6-glucosidase, Domain 2"/>
    <property type="match status" value="1"/>
</dbReference>
<dbReference type="InterPro" id="IPR006047">
    <property type="entry name" value="GH13_cat_dom"/>
</dbReference>
<evidence type="ECO:0000313" key="4">
    <source>
        <dbReference type="Proteomes" id="UP001205603"/>
    </source>
</evidence>
<feature type="domain" description="Glycosyl hydrolase family 13 catalytic" evidence="2">
    <location>
        <begin position="15"/>
        <end position="421"/>
    </location>
</feature>
<comment type="caution">
    <text evidence="3">The sequence shown here is derived from an EMBL/GenBank/DDBJ whole genome shotgun (WGS) entry which is preliminary data.</text>
</comment>
<name>A0ABT1ML60_9BACT</name>
<keyword evidence="4" id="KW-1185">Reference proteome</keyword>
<proteinExistence type="predicted"/>
<dbReference type="CDD" id="cd11333">
    <property type="entry name" value="AmyAc_SI_OligoGlu_DGase"/>
    <property type="match status" value="1"/>
</dbReference>
<dbReference type="PANTHER" id="PTHR10357:SF184">
    <property type="entry name" value="OLIGO-1,6-GLUCOSIDASE 1"/>
    <property type="match status" value="1"/>
</dbReference>
<dbReference type="PANTHER" id="PTHR10357">
    <property type="entry name" value="ALPHA-AMYLASE FAMILY MEMBER"/>
    <property type="match status" value="1"/>
</dbReference>
<dbReference type="InterPro" id="IPR032091">
    <property type="entry name" value="Malt_amylase-like_C"/>
</dbReference>
<dbReference type="Proteomes" id="UP001205603">
    <property type="component" value="Unassembled WGS sequence"/>
</dbReference>
<dbReference type="Gene3D" id="2.60.40.1180">
    <property type="entry name" value="Golgi alpha-mannosidase II"/>
    <property type="match status" value="1"/>
</dbReference>
<dbReference type="InterPro" id="IPR013780">
    <property type="entry name" value="Glyco_hydro_b"/>
</dbReference>
<dbReference type="InterPro" id="IPR045857">
    <property type="entry name" value="O16G_dom_2"/>
</dbReference>
<protein>
    <submittedName>
        <fullName evidence="3">Alpha-glucosidase</fullName>
    </submittedName>
</protein>
<evidence type="ECO:0000259" key="2">
    <source>
        <dbReference type="SMART" id="SM00642"/>
    </source>
</evidence>
<keyword evidence="1" id="KW-0378">Hydrolase</keyword>
<evidence type="ECO:0000256" key="1">
    <source>
        <dbReference type="ARBA" id="ARBA00022801"/>
    </source>
</evidence>
<dbReference type="SMART" id="SM00642">
    <property type="entry name" value="Aamy"/>
    <property type="match status" value="1"/>
</dbReference>
<dbReference type="EMBL" id="JANDHW010000014">
    <property type="protein sequence ID" value="MCP9612789.1"/>
    <property type="molecule type" value="Genomic_DNA"/>
</dbReference>
<dbReference type="SUPFAM" id="SSF51011">
    <property type="entry name" value="Glycosyl hydrolase domain"/>
    <property type="match status" value="1"/>
</dbReference>
<dbReference type="SUPFAM" id="SSF51445">
    <property type="entry name" value="(Trans)glycosidases"/>
    <property type="match status" value="1"/>
</dbReference>
<organism evidence="3 4">
    <name type="scientific">Coprobacter tertius</name>
    <dbReference type="NCBI Taxonomy" id="2944915"/>
    <lineage>
        <taxon>Bacteria</taxon>
        <taxon>Pseudomonadati</taxon>
        <taxon>Bacteroidota</taxon>
        <taxon>Bacteroidia</taxon>
        <taxon>Bacteroidales</taxon>
        <taxon>Barnesiellaceae</taxon>
        <taxon>Coprobacter</taxon>
    </lineage>
</organism>
<dbReference type="InterPro" id="IPR017853">
    <property type="entry name" value="GH"/>
</dbReference>
<dbReference type="Pfam" id="PF16657">
    <property type="entry name" value="Malt_amylase_C"/>
    <property type="match status" value="1"/>
</dbReference>
<accession>A0ABT1ML60</accession>
<gene>
    <name evidence="3" type="ORF">NMU02_11870</name>
</gene>
<dbReference type="RefSeq" id="WP_255028146.1">
    <property type="nucleotide sequence ID" value="NZ_JANDHW010000014.1"/>
</dbReference>
<sequence>MVKNKNWWKEAIVYQVYPRSFKDSNGDGIGDLKGITQKLDYIKSLGVDIIWLNPVFESPNDDNGYDISNYFDIMSDFGTMADFDELLLEIHEREMKLVLDLVVNHTSDEHHWFKEARKSRENPYYDYYLWWPAERGVPPERKSYFDEKGNAWMYNETTDSYYLHYFSRKQPDLNWENDDMREEIYTMMKFWFDKGIDGFRMDSISLISKDNTFPVIDRRKFHDIFDYYAKGPSLHRHLHEMNRKVLSLYDVMSVGEGSAVKVKDIGNFVEPARQELDMLYLFEASQIRNECKADSPESGIEYSLITLKKMFAECDKAVGEGWPTIYLGNHDQPRMVTRFGNDAPEFHALSSKMLTTFLLTMRGTPYWYAGDEIGMSNIKFDHIEDYNDIDTRNHYYGIKSTGGDTAKYLELQKQIARDNARTPFQWDASEKAGFTTGKPWLKINKNHLSLNVESEEKDKNSILSYFKKMVLFRKAHKCLIYGDFRLVDTKNERVFGYTRISENEKYLIALNFSKLPATFYADIYLNNAEVQLFNYETAPDVKGKEIGLRPYEAAIWKI</sequence>
<dbReference type="Gene3D" id="3.20.20.80">
    <property type="entry name" value="Glycosidases"/>
    <property type="match status" value="1"/>
</dbReference>